<dbReference type="PROSITE" id="PS50110">
    <property type="entry name" value="RESPONSE_REGULATORY"/>
    <property type="match status" value="1"/>
</dbReference>
<dbReference type="GO" id="GO:0003677">
    <property type="term" value="F:DNA binding"/>
    <property type="evidence" value="ECO:0007669"/>
    <property type="project" value="UniProtKB-KW"/>
</dbReference>
<dbReference type="InterPro" id="IPR001789">
    <property type="entry name" value="Sig_transdc_resp-reg_receiver"/>
</dbReference>
<name>A0AAE3DUL0_9FIRM</name>
<keyword evidence="6" id="KW-0238">DNA-binding</keyword>
<dbReference type="Proteomes" id="UP001197875">
    <property type="component" value="Unassembled WGS sequence"/>
</dbReference>
<evidence type="ECO:0000313" key="6">
    <source>
        <dbReference type="EMBL" id="MCC2190743.1"/>
    </source>
</evidence>
<dbReference type="InterPro" id="IPR007492">
    <property type="entry name" value="LytTR_DNA-bd_dom"/>
</dbReference>
<sequence length="237" mass="27295">MCDDVEIDRSILRHFLEKYFDDRGEEALVEEYSSGESLTADVEEGYLGMDLLFLDIFMNGINGMETAVKLRALSCTAPIVFLTMSPDFAVESYEVEASGYILKPFSASQLVRLLEKTLKTGDRNRVAVKTGRQFRYPYTDDILYIDSNRHIVTLHLKDGSEIVTQDKLNDIESRIGEKRFLRCHQSYLVNMDQVADVKEDFILKNGNMVPIRVRGRKELIDAYNRYFLSRKEGDFAE</sequence>
<reference evidence="6 7" key="1">
    <citation type="submission" date="2021-10" db="EMBL/GenBank/DDBJ databases">
        <title>Anaerobic single-cell dispensing facilitates the cultivation of human gut bacteria.</title>
        <authorList>
            <person name="Afrizal A."/>
        </authorList>
    </citation>
    <scope>NUCLEOTIDE SEQUENCE [LARGE SCALE GENOMIC DNA]</scope>
    <source>
        <strain evidence="6 7">CLA-AA-H277</strain>
    </source>
</reference>
<keyword evidence="3" id="KW-0597">Phosphoprotein</keyword>
<dbReference type="SMART" id="SM00850">
    <property type="entry name" value="LytTR"/>
    <property type="match status" value="1"/>
</dbReference>
<dbReference type="GO" id="GO:0000156">
    <property type="term" value="F:phosphorelay response regulator activity"/>
    <property type="evidence" value="ECO:0007669"/>
    <property type="project" value="InterPro"/>
</dbReference>
<evidence type="ECO:0000259" key="5">
    <source>
        <dbReference type="PROSITE" id="PS50930"/>
    </source>
</evidence>
<dbReference type="AlphaFoldDB" id="A0AAE3DUL0"/>
<evidence type="ECO:0000313" key="7">
    <source>
        <dbReference type="Proteomes" id="UP001197875"/>
    </source>
</evidence>
<comment type="function">
    <text evidence="2">May play the central regulatory role in sporulation. It may be an element of the effector pathway responsible for the activation of sporulation genes in response to nutritional stress. Spo0A may act in concert with spo0H (a sigma factor) to control the expression of some genes that are critical to the sporulation process.</text>
</comment>
<feature type="domain" description="HTH LytTR-type" evidence="5">
    <location>
        <begin position="139"/>
        <end position="225"/>
    </location>
</feature>
<dbReference type="InterPro" id="IPR046947">
    <property type="entry name" value="LytR-like"/>
</dbReference>
<dbReference type="SMART" id="SM00448">
    <property type="entry name" value="REC"/>
    <property type="match status" value="1"/>
</dbReference>
<feature type="modified residue" description="4-aspartylphosphate" evidence="3">
    <location>
        <position position="55"/>
    </location>
</feature>
<accession>A0AAE3DUL0</accession>
<dbReference type="SUPFAM" id="SSF52172">
    <property type="entry name" value="CheY-like"/>
    <property type="match status" value="1"/>
</dbReference>
<dbReference type="RefSeq" id="WP_227615849.1">
    <property type="nucleotide sequence ID" value="NZ_JAJEPR010000027.1"/>
</dbReference>
<gene>
    <name evidence="6" type="ORF">LKD71_13205</name>
</gene>
<dbReference type="Pfam" id="PF00072">
    <property type="entry name" value="Response_reg"/>
    <property type="match status" value="1"/>
</dbReference>
<dbReference type="PROSITE" id="PS50930">
    <property type="entry name" value="HTH_LYTTR"/>
    <property type="match status" value="1"/>
</dbReference>
<organism evidence="6 7">
    <name type="scientific">Fusicatenibacter faecihominis</name>
    <dbReference type="NCBI Taxonomy" id="2881276"/>
    <lineage>
        <taxon>Bacteria</taxon>
        <taxon>Bacillati</taxon>
        <taxon>Bacillota</taxon>
        <taxon>Clostridia</taxon>
        <taxon>Lachnospirales</taxon>
        <taxon>Lachnospiraceae</taxon>
        <taxon>Fusicatenibacter</taxon>
    </lineage>
</organism>
<comment type="caution">
    <text evidence="6">The sequence shown here is derived from an EMBL/GenBank/DDBJ whole genome shotgun (WGS) entry which is preliminary data.</text>
</comment>
<dbReference type="PANTHER" id="PTHR37299:SF1">
    <property type="entry name" value="STAGE 0 SPORULATION PROTEIN A HOMOLOG"/>
    <property type="match status" value="1"/>
</dbReference>
<dbReference type="Pfam" id="PF04397">
    <property type="entry name" value="LytTR"/>
    <property type="match status" value="1"/>
</dbReference>
<dbReference type="Gene3D" id="3.40.50.2300">
    <property type="match status" value="1"/>
</dbReference>
<protein>
    <recommendedName>
        <fullName evidence="1">Stage 0 sporulation protein A homolog</fullName>
    </recommendedName>
</protein>
<feature type="domain" description="Response regulatory" evidence="4">
    <location>
        <begin position="1"/>
        <end position="118"/>
    </location>
</feature>
<dbReference type="Gene3D" id="2.40.50.1020">
    <property type="entry name" value="LytTr DNA-binding domain"/>
    <property type="match status" value="1"/>
</dbReference>
<evidence type="ECO:0000256" key="2">
    <source>
        <dbReference type="ARBA" id="ARBA00024867"/>
    </source>
</evidence>
<proteinExistence type="predicted"/>
<evidence type="ECO:0000259" key="4">
    <source>
        <dbReference type="PROSITE" id="PS50110"/>
    </source>
</evidence>
<dbReference type="InterPro" id="IPR011006">
    <property type="entry name" value="CheY-like_superfamily"/>
</dbReference>
<dbReference type="PANTHER" id="PTHR37299">
    <property type="entry name" value="TRANSCRIPTIONAL REGULATOR-RELATED"/>
    <property type="match status" value="1"/>
</dbReference>
<evidence type="ECO:0000256" key="1">
    <source>
        <dbReference type="ARBA" id="ARBA00018672"/>
    </source>
</evidence>
<keyword evidence="7" id="KW-1185">Reference proteome</keyword>
<dbReference type="EMBL" id="JAJEPR010000027">
    <property type="protein sequence ID" value="MCC2190743.1"/>
    <property type="molecule type" value="Genomic_DNA"/>
</dbReference>
<evidence type="ECO:0000256" key="3">
    <source>
        <dbReference type="PROSITE-ProRule" id="PRU00169"/>
    </source>
</evidence>